<dbReference type="Gene3D" id="2.60.40.10">
    <property type="entry name" value="Immunoglobulins"/>
    <property type="match status" value="1"/>
</dbReference>
<gene>
    <name evidence="2" type="primary">Ntrk3_1</name>
    <name evidence="2" type="ORF">GTO96_0006033</name>
</gene>
<feature type="domain" description="Ig-like" evidence="1">
    <location>
        <begin position="1"/>
        <end position="104"/>
    </location>
</feature>
<dbReference type="EMBL" id="JAATIS010000094">
    <property type="protein sequence ID" value="KAG2470363.1"/>
    <property type="molecule type" value="Genomic_DNA"/>
</dbReference>
<dbReference type="AlphaFoldDB" id="A0A8X7XL13"/>
<dbReference type="InterPro" id="IPR007110">
    <property type="entry name" value="Ig-like_dom"/>
</dbReference>
<feature type="non-terminal residue" evidence="2">
    <location>
        <position position="154"/>
    </location>
</feature>
<evidence type="ECO:0000259" key="1">
    <source>
        <dbReference type="PROSITE" id="PS50835"/>
    </source>
</evidence>
<evidence type="ECO:0000313" key="3">
    <source>
        <dbReference type="Proteomes" id="UP000886611"/>
    </source>
</evidence>
<dbReference type="InterPro" id="IPR013098">
    <property type="entry name" value="Ig_I-set"/>
</dbReference>
<accession>A0A8X7XL13</accession>
<dbReference type="Proteomes" id="UP000886611">
    <property type="component" value="Unassembled WGS sequence"/>
</dbReference>
<name>A0A8X7XL13_POLSE</name>
<proteinExistence type="predicted"/>
<keyword evidence="3" id="KW-1185">Reference proteome</keyword>
<organism evidence="2 3">
    <name type="scientific">Polypterus senegalus</name>
    <name type="common">Senegal bichir</name>
    <dbReference type="NCBI Taxonomy" id="55291"/>
    <lineage>
        <taxon>Eukaryota</taxon>
        <taxon>Metazoa</taxon>
        <taxon>Chordata</taxon>
        <taxon>Craniata</taxon>
        <taxon>Vertebrata</taxon>
        <taxon>Euteleostomi</taxon>
        <taxon>Actinopterygii</taxon>
        <taxon>Polypteriformes</taxon>
        <taxon>Polypteridae</taxon>
        <taxon>Polypterus</taxon>
    </lineage>
</organism>
<feature type="non-terminal residue" evidence="2">
    <location>
        <position position="1"/>
    </location>
</feature>
<comment type="caution">
    <text evidence="2">The sequence shown here is derived from an EMBL/GenBank/DDBJ whole genome shotgun (WGS) entry which is preliminary data.</text>
</comment>
<protein>
    <submittedName>
        <fullName evidence="2">NTRK3 factor</fullName>
    </submittedName>
</protein>
<dbReference type="InterPro" id="IPR013783">
    <property type="entry name" value="Ig-like_fold"/>
</dbReference>
<dbReference type="Pfam" id="PF07679">
    <property type="entry name" value="I-set"/>
    <property type="match status" value="1"/>
</dbReference>
<dbReference type="SUPFAM" id="SSF48726">
    <property type="entry name" value="Immunoglobulin"/>
    <property type="match status" value="1"/>
</dbReference>
<reference evidence="2 3" key="1">
    <citation type="journal article" date="2021" name="Cell">
        <title>Tracing the genetic footprints of vertebrate landing in non-teleost ray-finned fishes.</title>
        <authorList>
            <person name="Bi X."/>
            <person name="Wang K."/>
            <person name="Yang L."/>
            <person name="Pan H."/>
            <person name="Jiang H."/>
            <person name="Wei Q."/>
            <person name="Fang M."/>
            <person name="Yu H."/>
            <person name="Zhu C."/>
            <person name="Cai Y."/>
            <person name="He Y."/>
            <person name="Gan X."/>
            <person name="Zeng H."/>
            <person name="Yu D."/>
            <person name="Zhu Y."/>
            <person name="Jiang H."/>
            <person name="Qiu Q."/>
            <person name="Yang H."/>
            <person name="Zhang Y.E."/>
            <person name="Wang W."/>
            <person name="Zhu M."/>
            <person name="He S."/>
            <person name="Zhang G."/>
        </authorList>
    </citation>
    <scope>NUCLEOTIDE SEQUENCE [LARGE SCALE GENOMIC DNA]</scope>
    <source>
        <strain evidence="2">Bchr_013</strain>
    </source>
</reference>
<evidence type="ECO:0000313" key="2">
    <source>
        <dbReference type="EMBL" id="KAG2470363.1"/>
    </source>
</evidence>
<dbReference type="InterPro" id="IPR036179">
    <property type="entry name" value="Ig-like_dom_sf"/>
</dbReference>
<sequence length="154" mass="17219">MCKVTACSVSTSTVPPRILKLMDPERHHFTCVPFIVRSNPPPTLRWLHNGVEIQETSYIYTDAESYLDYKEGCLLINNPTHYNNGNYTLEAENELGLASETIVAHFLPTPDALSSFHPTLAVEWWLLAPFMADPKVVQVLDHLFPIAPPGGAED</sequence>
<dbReference type="PROSITE" id="PS50835">
    <property type="entry name" value="IG_LIKE"/>
    <property type="match status" value="1"/>
</dbReference>